<reference evidence="2" key="1">
    <citation type="submission" date="2023-10" db="EMBL/GenBank/DDBJ databases">
        <title>Chromosome-level genome of the transformable northern wattle, Acacia crassicarpa.</title>
        <authorList>
            <person name="Massaro I."/>
            <person name="Sinha N.R."/>
            <person name="Poethig S."/>
            <person name="Leichty A.R."/>
        </authorList>
    </citation>
    <scope>NUCLEOTIDE SEQUENCE</scope>
    <source>
        <strain evidence="2">Acra3RX</strain>
        <tissue evidence="2">Leaf</tissue>
    </source>
</reference>
<dbReference type="SUPFAM" id="SSF81383">
    <property type="entry name" value="F-box domain"/>
    <property type="match status" value="1"/>
</dbReference>
<dbReference type="Proteomes" id="UP001293593">
    <property type="component" value="Unassembled WGS sequence"/>
</dbReference>
<dbReference type="Pfam" id="PF00646">
    <property type="entry name" value="F-box"/>
    <property type="match status" value="1"/>
</dbReference>
<dbReference type="AlphaFoldDB" id="A0AAE1MXU6"/>
<proteinExistence type="predicted"/>
<sequence>MSNTDRYRVLSVEVIRANEDLLIEILIRVPAKSLIRFKCVSKRWLSIISHPEFCPRHALHHPSSKVSGIFLRRTPGGTQSNFQFLSLTSSYSVSLRSSLWHLCLPEDAL</sequence>
<accession>A0AAE1MXU6</accession>
<dbReference type="InterPro" id="IPR036047">
    <property type="entry name" value="F-box-like_dom_sf"/>
</dbReference>
<dbReference type="PANTHER" id="PTHR31672">
    <property type="entry name" value="BNACNNG10540D PROTEIN"/>
    <property type="match status" value="1"/>
</dbReference>
<dbReference type="InterPro" id="IPR050796">
    <property type="entry name" value="SCF_F-box_component"/>
</dbReference>
<name>A0AAE1MXU6_9FABA</name>
<organism evidence="2 3">
    <name type="scientific">Acacia crassicarpa</name>
    <name type="common">northern wattle</name>
    <dbReference type="NCBI Taxonomy" id="499986"/>
    <lineage>
        <taxon>Eukaryota</taxon>
        <taxon>Viridiplantae</taxon>
        <taxon>Streptophyta</taxon>
        <taxon>Embryophyta</taxon>
        <taxon>Tracheophyta</taxon>
        <taxon>Spermatophyta</taxon>
        <taxon>Magnoliopsida</taxon>
        <taxon>eudicotyledons</taxon>
        <taxon>Gunneridae</taxon>
        <taxon>Pentapetalae</taxon>
        <taxon>rosids</taxon>
        <taxon>fabids</taxon>
        <taxon>Fabales</taxon>
        <taxon>Fabaceae</taxon>
        <taxon>Caesalpinioideae</taxon>
        <taxon>mimosoid clade</taxon>
        <taxon>Acacieae</taxon>
        <taxon>Acacia</taxon>
    </lineage>
</organism>
<evidence type="ECO:0000259" key="1">
    <source>
        <dbReference type="Pfam" id="PF00646"/>
    </source>
</evidence>
<dbReference type="CDD" id="cd22157">
    <property type="entry name" value="F-box_AtFBW1-like"/>
    <property type="match status" value="1"/>
</dbReference>
<keyword evidence="3" id="KW-1185">Reference proteome</keyword>
<protein>
    <recommendedName>
        <fullName evidence="1">F-box domain-containing protein</fullName>
    </recommendedName>
</protein>
<dbReference type="PANTHER" id="PTHR31672:SF13">
    <property type="entry name" value="F-BOX PROTEIN CPR30-LIKE"/>
    <property type="match status" value="1"/>
</dbReference>
<dbReference type="Gene3D" id="1.20.1280.50">
    <property type="match status" value="1"/>
</dbReference>
<evidence type="ECO:0000313" key="2">
    <source>
        <dbReference type="EMBL" id="KAK4279360.1"/>
    </source>
</evidence>
<feature type="domain" description="F-box" evidence="1">
    <location>
        <begin position="19"/>
        <end position="54"/>
    </location>
</feature>
<dbReference type="EMBL" id="JAWXYG010000002">
    <property type="protein sequence ID" value="KAK4279360.1"/>
    <property type="molecule type" value="Genomic_DNA"/>
</dbReference>
<gene>
    <name evidence="2" type="ORF">QN277_011154</name>
</gene>
<evidence type="ECO:0000313" key="3">
    <source>
        <dbReference type="Proteomes" id="UP001293593"/>
    </source>
</evidence>
<comment type="caution">
    <text evidence="2">The sequence shown here is derived from an EMBL/GenBank/DDBJ whole genome shotgun (WGS) entry which is preliminary data.</text>
</comment>
<dbReference type="InterPro" id="IPR001810">
    <property type="entry name" value="F-box_dom"/>
</dbReference>